<name>A0ABM4CZK1_HYDVU</name>
<gene>
    <name evidence="2" type="primary">LOC136087804</name>
</gene>
<proteinExistence type="predicted"/>
<keyword evidence="1" id="KW-1185">Reference proteome</keyword>
<evidence type="ECO:0000313" key="2">
    <source>
        <dbReference type="RefSeq" id="XP_065667401.1"/>
    </source>
</evidence>
<dbReference type="Proteomes" id="UP001652625">
    <property type="component" value="Chromosome 12"/>
</dbReference>
<reference evidence="2" key="1">
    <citation type="submission" date="2025-08" db="UniProtKB">
        <authorList>
            <consortium name="RefSeq"/>
        </authorList>
    </citation>
    <scope>IDENTIFICATION</scope>
</reference>
<dbReference type="RefSeq" id="XP_065667401.1">
    <property type="nucleotide sequence ID" value="XM_065811329.1"/>
</dbReference>
<sequence>MSKVKLPQLDVDLLLTYFSKPIIELLNGAYNVYVMKELKNALTQFSALKVTGNDPFGNREFFSRLKTTLRDLYPEFKHEWEPLFRQISNNLRQQRWSKVNESSSKFLQLARGHNSLAIKDIGTLAEPVLSAELELKNELAKAVPSVAVLSILNRSLYHHLIYSIKFCIDFE</sequence>
<dbReference type="GeneID" id="136087804"/>
<evidence type="ECO:0000313" key="1">
    <source>
        <dbReference type="Proteomes" id="UP001652625"/>
    </source>
</evidence>
<organism evidence="1 2">
    <name type="scientific">Hydra vulgaris</name>
    <name type="common">Hydra</name>
    <name type="synonym">Hydra attenuata</name>
    <dbReference type="NCBI Taxonomy" id="6087"/>
    <lineage>
        <taxon>Eukaryota</taxon>
        <taxon>Metazoa</taxon>
        <taxon>Cnidaria</taxon>
        <taxon>Hydrozoa</taxon>
        <taxon>Hydroidolina</taxon>
        <taxon>Anthoathecata</taxon>
        <taxon>Aplanulata</taxon>
        <taxon>Hydridae</taxon>
        <taxon>Hydra</taxon>
    </lineage>
</organism>
<protein>
    <submittedName>
        <fullName evidence="2">Uncharacterized protein LOC136087804 isoform X1</fullName>
    </submittedName>
</protein>
<accession>A0ABM4CZK1</accession>